<reference evidence="5" key="1">
    <citation type="journal article" date="2021" name="Proc. Natl. Acad. Sci. U.S.A.">
        <title>Three genomes in the algal genus Volvox reveal the fate of a haploid sex-determining region after a transition to homothallism.</title>
        <authorList>
            <person name="Yamamoto K."/>
            <person name="Hamaji T."/>
            <person name="Kawai-Toyooka H."/>
            <person name="Matsuzaki R."/>
            <person name="Takahashi F."/>
            <person name="Nishimura Y."/>
            <person name="Kawachi M."/>
            <person name="Noguchi H."/>
            <person name="Minakuchi Y."/>
            <person name="Umen J.G."/>
            <person name="Toyoda A."/>
            <person name="Nozaki H."/>
        </authorList>
    </citation>
    <scope>NUCLEOTIDE SEQUENCE</scope>
    <source>
        <strain evidence="5">NIES-3785</strain>
    </source>
</reference>
<dbReference type="GO" id="GO:0045174">
    <property type="term" value="F:glutathione dehydrogenase (ascorbate) activity"/>
    <property type="evidence" value="ECO:0007669"/>
    <property type="project" value="UniProtKB-EC"/>
</dbReference>
<accession>A0A8J4LQT2</accession>
<dbReference type="Gene3D" id="1.20.1050.10">
    <property type="match status" value="1"/>
</dbReference>
<organism evidence="5 6">
    <name type="scientific">Volvox reticuliferus</name>
    <dbReference type="NCBI Taxonomy" id="1737510"/>
    <lineage>
        <taxon>Eukaryota</taxon>
        <taxon>Viridiplantae</taxon>
        <taxon>Chlorophyta</taxon>
        <taxon>core chlorophytes</taxon>
        <taxon>Chlorophyceae</taxon>
        <taxon>CS clade</taxon>
        <taxon>Chlamydomonadales</taxon>
        <taxon>Volvocaceae</taxon>
        <taxon>Volvox</taxon>
    </lineage>
</organism>
<keyword evidence="1" id="KW-0808">Transferase</keyword>
<dbReference type="GO" id="GO:0033355">
    <property type="term" value="P:ascorbate glutathione cycle"/>
    <property type="evidence" value="ECO:0007669"/>
    <property type="project" value="InterPro"/>
</dbReference>
<dbReference type="GO" id="GO:0016740">
    <property type="term" value="F:transferase activity"/>
    <property type="evidence" value="ECO:0007669"/>
    <property type="project" value="UniProtKB-KW"/>
</dbReference>
<dbReference type="PANTHER" id="PTHR44420:SF2">
    <property type="entry name" value="GLUTATHIONE S-TRANSFERASE DHAR2-RELATED"/>
    <property type="match status" value="1"/>
</dbReference>
<sequence length="265" mass="30141">VLIRKLTFQGCNIYDLEMLLSNFSPQRYLCREALRQTLRPRSRLVAVTAMASTVVYVKGDPVANKLGDCPFCHRVLLTYERKKVPYTMEFIDFANKPAWLQEASGGKVPVIKEDGKPYMPDSDVIVVHLENEYPEPSMKSSVPPEIGAKLFPAFRGVLMGPPEEQAEKQALLVSELKAINDYLEAHQAEGPLFGGQQINATDAAVSPKLYHTIVALKHFKGWELPEEFVAIRRYMQAIKQLPEWQKTDYEEATLIKGWEKHMTHH</sequence>
<evidence type="ECO:0000256" key="3">
    <source>
        <dbReference type="ARBA" id="ARBA00049544"/>
    </source>
</evidence>
<evidence type="ECO:0000256" key="1">
    <source>
        <dbReference type="ARBA" id="ARBA00022679"/>
    </source>
</evidence>
<dbReference type="CDD" id="cd00570">
    <property type="entry name" value="GST_N_family"/>
    <property type="match status" value="1"/>
</dbReference>
<dbReference type="InterPro" id="IPR036282">
    <property type="entry name" value="Glutathione-S-Trfase_C_sf"/>
</dbReference>
<protein>
    <recommendedName>
        <fullName evidence="4">GST N-terminal domain-containing protein</fullName>
    </recommendedName>
</protein>
<dbReference type="SUPFAM" id="SSF52833">
    <property type="entry name" value="Thioredoxin-like"/>
    <property type="match status" value="1"/>
</dbReference>
<dbReference type="AlphaFoldDB" id="A0A8J4LQT2"/>
<dbReference type="PANTHER" id="PTHR44420">
    <property type="entry name" value="GLUTATHIONE S-TRANSFERASE DHAR2-RELATED"/>
    <property type="match status" value="1"/>
</dbReference>
<name>A0A8J4LQT2_9CHLO</name>
<gene>
    <name evidence="5" type="ORF">Vretimale_11347</name>
</gene>
<dbReference type="Gene3D" id="3.40.30.10">
    <property type="entry name" value="Glutaredoxin"/>
    <property type="match status" value="1"/>
</dbReference>
<feature type="domain" description="GST N-terminal" evidence="4">
    <location>
        <begin position="59"/>
        <end position="137"/>
    </location>
</feature>
<dbReference type="InterPro" id="IPR036249">
    <property type="entry name" value="Thioredoxin-like_sf"/>
</dbReference>
<dbReference type="SUPFAM" id="SSF47616">
    <property type="entry name" value="GST C-terminal domain-like"/>
    <property type="match status" value="1"/>
</dbReference>
<comment type="catalytic activity">
    <reaction evidence="3">
        <text>L-dehydroascorbate + 2 glutathione = glutathione disulfide + L-ascorbate</text>
        <dbReference type="Rhea" id="RHEA:24424"/>
        <dbReference type="ChEBI" id="CHEBI:38290"/>
        <dbReference type="ChEBI" id="CHEBI:57925"/>
        <dbReference type="ChEBI" id="CHEBI:58297"/>
        <dbReference type="ChEBI" id="CHEBI:58539"/>
        <dbReference type="EC" id="1.8.5.1"/>
    </reaction>
</comment>
<dbReference type="Proteomes" id="UP000722791">
    <property type="component" value="Unassembled WGS sequence"/>
</dbReference>
<comment type="similarity">
    <text evidence="2">Belongs to the GST superfamily. DHAR family.</text>
</comment>
<evidence type="ECO:0000259" key="4">
    <source>
        <dbReference type="PROSITE" id="PS50404"/>
    </source>
</evidence>
<dbReference type="Pfam" id="PF13409">
    <property type="entry name" value="GST_N_2"/>
    <property type="match status" value="1"/>
</dbReference>
<dbReference type="PROSITE" id="PS50404">
    <property type="entry name" value="GST_NTER"/>
    <property type="match status" value="1"/>
</dbReference>
<dbReference type="Pfam" id="PF16865">
    <property type="entry name" value="GST_C_5"/>
    <property type="match status" value="1"/>
</dbReference>
<evidence type="ECO:0000313" key="5">
    <source>
        <dbReference type="EMBL" id="GIM07125.1"/>
    </source>
</evidence>
<dbReference type="InterPro" id="IPR044627">
    <property type="entry name" value="DHAR1/2/3/4"/>
</dbReference>
<evidence type="ECO:0000313" key="6">
    <source>
        <dbReference type="Proteomes" id="UP000722791"/>
    </source>
</evidence>
<proteinExistence type="inferred from homology"/>
<evidence type="ECO:0000256" key="2">
    <source>
        <dbReference type="ARBA" id="ARBA00024194"/>
    </source>
</evidence>
<dbReference type="InterPro" id="IPR004045">
    <property type="entry name" value="Glutathione_S-Trfase_N"/>
</dbReference>
<dbReference type="EMBL" id="BNCQ01000023">
    <property type="protein sequence ID" value="GIM07125.1"/>
    <property type="molecule type" value="Genomic_DNA"/>
</dbReference>
<feature type="non-terminal residue" evidence="5">
    <location>
        <position position="265"/>
    </location>
</feature>
<dbReference type="InterPro" id="IPR041695">
    <property type="entry name" value="GST_C_5"/>
</dbReference>
<comment type="caution">
    <text evidence="5">The sequence shown here is derived from an EMBL/GenBank/DDBJ whole genome shotgun (WGS) entry which is preliminary data.</text>
</comment>